<dbReference type="PANTHER" id="PTHR33112:SF16">
    <property type="entry name" value="HETEROKARYON INCOMPATIBILITY DOMAIN-CONTAINING PROTEIN"/>
    <property type="match status" value="1"/>
</dbReference>
<dbReference type="STRING" id="1745343.A0A2J6PQE3"/>
<dbReference type="PANTHER" id="PTHR33112">
    <property type="entry name" value="DOMAIN PROTEIN, PUTATIVE-RELATED"/>
    <property type="match status" value="1"/>
</dbReference>
<dbReference type="AlphaFoldDB" id="A0A2J6PQE3"/>
<evidence type="ECO:0000313" key="3">
    <source>
        <dbReference type="EMBL" id="PMD16250.1"/>
    </source>
</evidence>
<gene>
    <name evidence="3" type="ORF">NA56DRAFT_709066</name>
</gene>
<dbReference type="OrthoDB" id="5362512at2759"/>
<accession>A0A2J6PQE3</accession>
<feature type="transmembrane region" description="Helical" evidence="1">
    <location>
        <begin position="56"/>
        <end position="80"/>
    </location>
</feature>
<evidence type="ECO:0000313" key="4">
    <source>
        <dbReference type="Proteomes" id="UP000235672"/>
    </source>
</evidence>
<keyword evidence="1" id="KW-0472">Membrane</keyword>
<dbReference type="EMBL" id="KZ613507">
    <property type="protein sequence ID" value="PMD16250.1"/>
    <property type="molecule type" value="Genomic_DNA"/>
</dbReference>
<organism evidence="3 4">
    <name type="scientific">Hyaloscypha hepaticicola</name>
    <dbReference type="NCBI Taxonomy" id="2082293"/>
    <lineage>
        <taxon>Eukaryota</taxon>
        <taxon>Fungi</taxon>
        <taxon>Dikarya</taxon>
        <taxon>Ascomycota</taxon>
        <taxon>Pezizomycotina</taxon>
        <taxon>Leotiomycetes</taxon>
        <taxon>Helotiales</taxon>
        <taxon>Hyaloscyphaceae</taxon>
        <taxon>Hyaloscypha</taxon>
    </lineage>
</organism>
<protein>
    <submittedName>
        <fullName evidence="3">HET-domain-containing protein</fullName>
    </submittedName>
</protein>
<dbReference type="Proteomes" id="UP000235672">
    <property type="component" value="Unassembled WGS sequence"/>
</dbReference>
<keyword evidence="4" id="KW-1185">Reference proteome</keyword>
<feature type="domain" description="Heterokaryon incompatibility" evidence="2">
    <location>
        <begin position="303"/>
        <end position="469"/>
    </location>
</feature>
<keyword evidence="1" id="KW-1133">Transmembrane helix</keyword>
<dbReference type="Pfam" id="PF06985">
    <property type="entry name" value="HET"/>
    <property type="match status" value="1"/>
</dbReference>
<proteinExistence type="predicted"/>
<evidence type="ECO:0000256" key="1">
    <source>
        <dbReference type="SAM" id="Phobius"/>
    </source>
</evidence>
<dbReference type="InterPro" id="IPR010730">
    <property type="entry name" value="HET"/>
</dbReference>
<keyword evidence="1" id="KW-0812">Transmembrane</keyword>
<name>A0A2J6PQE3_9HELO</name>
<evidence type="ECO:0000259" key="2">
    <source>
        <dbReference type="Pfam" id="PF06985"/>
    </source>
</evidence>
<reference evidence="3 4" key="1">
    <citation type="submission" date="2016-05" db="EMBL/GenBank/DDBJ databases">
        <title>A degradative enzymes factory behind the ericoid mycorrhizal symbiosis.</title>
        <authorList>
            <consortium name="DOE Joint Genome Institute"/>
            <person name="Martino E."/>
            <person name="Morin E."/>
            <person name="Grelet G."/>
            <person name="Kuo A."/>
            <person name="Kohler A."/>
            <person name="Daghino S."/>
            <person name="Barry K."/>
            <person name="Choi C."/>
            <person name="Cichocki N."/>
            <person name="Clum A."/>
            <person name="Copeland A."/>
            <person name="Hainaut M."/>
            <person name="Haridas S."/>
            <person name="Labutti K."/>
            <person name="Lindquist E."/>
            <person name="Lipzen A."/>
            <person name="Khouja H.-R."/>
            <person name="Murat C."/>
            <person name="Ohm R."/>
            <person name="Olson A."/>
            <person name="Spatafora J."/>
            <person name="Veneault-Fourrey C."/>
            <person name="Henrissat B."/>
            <person name="Grigoriev I."/>
            <person name="Martin F."/>
            <person name="Perotto S."/>
        </authorList>
    </citation>
    <scope>NUCLEOTIDE SEQUENCE [LARGE SCALE GENOMIC DNA]</scope>
    <source>
        <strain evidence="3 4">UAMH 7357</strain>
    </source>
</reference>
<sequence length="536" mass="60397">MAIKATAASASICKTVPRRTVAEGKLAGTGCFKHVTSSQVTKFGSFNRQACSMDMVAFWILIVKWSDLLVIILSTSYFLWSGISTRIGNNGRTISFYSDEKILHTLLENHEKHIWKKNPFSVIHESARAYLRKQGGLPGLINYDIGGIEHLITPGREELLVKWAWELWTSHNTLQELDPRSTERQGSVEELDAISDLIVVADALQQRRKYSSDRYELREVYGYKGQPVEFQLRIGAHKDSGRVYTQRGLLIKHLGRQIQHNANHNYTIGIQGGPTSSFKIIDVGVSESSVPKLFVTAAQRAKWVALSHRWGHQEFLTTIRSNLEEMTTGINRSALPATFQDAMTITRNLSIRYLGIDSLCIIQDSSEDWLIEAANMPNIYRNAYVTIAAAATETNSGGIFVDRAWTPTSKPCKVPIPLIRQDDLSGTPTCIPDPFTGTHGTIYFDIPFDAKVSEGETNYLRTRAWCFQESQLSHRLLTFDRLQLSYTCVRYGLIESRELRLNLAREGRNTFLSQFQGIQGPFAAGDAKSRRLIISW</sequence>